<evidence type="ECO:0000313" key="6">
    <source>
        <dbReference type="Proteomes" id="UP000294194"/>
    </source>
</evidence>
<evidence type="ECO:0000256" key="2">
    <source>
        <dbReference type="ARBA" id="ARBA00022679"/>
    </source>
</evidence>
<dbReference type="PANTHER" id="PTHR21599">
    <property type="entry name" value="GLYCERATE KINASE"/>
    <property type="match status" value="1"/>
</dbReference>
<reference evidence="6" key="1">
    <citation type="submission" date="2019-02" db="EMBL/GenBank/DDBJ databases">
        <title>Glaciihabitans arcticus sp. nov., a psychrotolerant bacterium isolated from polar soil.</title>
        <authorList>
            <person name="Dahal R.H."/>
        </authorList>
    </citation>
    <scope>NUCLEOTIDE SEQUENCE [LARGE SCALE GENOMIC DNA]</scope>
    <source>
        <strain evidence="6">RP-3-7</strain>
    </source>
</reference>
<evidence type="ECO:0000256" key="3">
    <source>
        <dbReference type="ARBA" id="ARBA00022777"/>
    </source>
</evidence>
<accession>A0A4V2JF81</accession>
<comment type="caution">
    <text evidence="5">The sequence shown here is derived from an EMBL/GenBank/DDBJ whole genome shotgun (WGS) entry which is preliminary data.</text>
</comment>
<dbReference type="NCBIfam" id="TIGR00045">
    <property type="entry name" value="glycerate kinase"/>
    <property type="match status" value="1"/>
</dbReference>
<dbReference type="AlphaFoldDB" id="A0A4V2JF81"/>
<dbReference type="InterPro" id="IPR018193">
    <property type="entry name" value="Glyc_kinase_flavodox-like_fold"/>
</dbReference>
<dbReference type="InterPro" id="IPR018197">
    <property type="entry name" value="Glycerate_kinase_RE-like"/>
</dbReference>
<evidence type="ECO:0000256" key="1">
    <source>
        <dbReference type="ARBA" id="ARBA00006284"/>
    </source>
</evidence>
<dbReference type="Proteomes" id="UP000294194">
    <property type="component" value="Unassembled WGS sequence"/>
</dbReference>
<keyword evidence="3 4" id="KW-0418">Kinase</keyword>
<protein>
    <submittedName>
        <fullName evidence="5">Glycerate kinase</fullName>
    </submittedName>
</protein>
<name>A0A4V2JF81_9MICO</name>
<comment type="similarity">
    <text evidence="1 4">Belongs to the glycerate kinase type-1 family.</text>
</comment>
<evidence type="ECO:0000313" key="5">
    <source>
        <dbReference type="EMBL" id="TBN58489.1"/>
    </source>
</evidence>
<dbReference type="Gene3D" id="3.40.50.10350">
    <property type="entry name" value="Glycerate kinase, domain 1"/>
    <property type="match status" value="1"/>
</dbReference>
<keyword evidence="6" id="KW-1185">Reference proteome</keyword>
<dbReference type="GO" id="GO:0008887">
    <property type="term" value="F:glycerate kinase activity"/>
    <property type="evidence" value="ECO:0007669"/>
    <property type="project" value="UniProtKB-UniRule"/>
</dbReference>
<dbReference type="Pfam" id="PF02595">
    <property type="entry name" value="Gly_kinase"/>
    <property type="match status" value="1"/>
</dbReference>
<dbReference type="Gene3D" id="3.90.1510.10">
    <property type="entry name" value="Glycerate kinase, domain 2"/>
    <property type="match status" value="1"/>
</dbReference>
<dbReference type="EMBL" id="SISG01000001">
    <property type="protein sequence ID" value="TBN58489.1"/>
    <property type="molecule type" value="Genomic_DNA"/>
</dbReference>
<sequence>MLVAPDSFKGTLSAARAASAIAEGWSSRRPDDTITLLPLADGGEGTLDALRAALPWAVLHDVGAVTGPSGAPTPGQWLELPGRIAVVELAQCSGLPLMQELDPLGATTAGLGEVMAAALRSGARSMVVTLGGSASTDGGMGALTALGAVLRDAAGSPIPPGGAALARAVALDRSGLLAPPPGGVTLLTDVDAPLLGPRGAAAIFGPQKGADAAQVEQLESALNHLSAVLGGNTEAPGAGAAGGTGYGLATLWRASIEPGAASIGQLSGLPAALAAADVVITGEGRFDEQSLGGKVVGHVLGELTGQAAAVIAGSLGARPEGAWAASLTELAGSSAAAMTDPEKWLRIAGARAADAL</sequence>
<evidence type="ECO:0000256" key="4">
    <source>
        <dbReference type="PIRNR" id="PIRNR006078"/>
    </source>
</evidence>
<organism evidence="5 6">
    <name type="scientific">Glaciihabitans arcticus</name>
    <dbReference type="NCBI Taxonomy" id="2668039"/>
    <lineage>
        <taxon>Bacteria</taxon>
        <taxon>Bacillati</taxon>
        <taxon>Actinomycetota</taxon>
        <taxon>Actinomycetes</taxon>
        <taxon>Micrococcales</taxon>
        <taxon>Microbacteriaceae</taxon>
        <taxon>Glaciihabitans</taxon>
    </lineage>
</organism>
<dbReference type="InterPro" id="IPR036129">
    <property type="entry name" value="Glycerate_kinase_sf"/>
</dbReference>
<dbReference type="GO" id="GO:0031388">
    <property type="term" value="P:organic acid phosphorylation"/>
    <property type="evidence" value="ECO:0007669"/>
    <property type="project" value="UniProtKB-UniRule"/>
</dbReference>
<dbReference type="PIRSF" id="PIRSF006078">
    <property type="entry name" value="GlxK"/>
    <property type="match status" value="1"/>
</dbReference>
<keyword evidence="2 4" id="KW-0808">Transferase</keyword>
<dbReference type="SUPFAM" id="SSF110738">
    <property type="entry name" value="Glycerate kinase I"/>
    <property type="match status" value="1"/>
</dbReference>
<proteinExistence type="inferred from homology"/>
<dbReference type="PANTHER" id="PTHR21599:SF0">
    <property type="entry name" value="GLYCERATE KINASE"/>
    <property type="match status" value="1"/>
</dbReference>
<dbReference type="InterPro" id="IPR004381">
    <property type="entry name" value="Glycerate_kinase"/>
</dbReference>
<gene>
    <name evidence="5" type="ORF">EYE40_02135</name>
</gene>